<comment type="caution">
    <text evidence="1">The sequence shown here is derived from an EMBL/GenBank/DDBJ whole genome shotgun (WGS) entry which is preliminary data.</text>
</comment>
<dbReference type="EMBL" id="BMFD01000015">
    <property type="protein sequence ID" value="GGC50626.1"/>
    <property type="molecule type" value="Genomic_DNA"/>
</dbReference>
<gene>
    <name evidence="1" type="ORF">GCM10010993_31430</name>
</gene>
<evidence type="ECO:0000313" key="2">
    <source>
        <dbReference type="Proteomes" id="UP000635885"/>
    </source>
</evidence>
<proteinExistence type="predicted"/>
<dbReference type="PROSITE" id="PS51257">
    <property type="entry name" value="PROKAR_LIPOPROTEIN"/>
    <property type="match status" value="1"/>
</dbReference>
<sequence length="429" mass="49046">MKYNYLKNHFSIWTKHCLLFSLIIFSFTACIKKKSNSGVERFRNKNLSETIGDYTPNMPIDTSANPLEILIPKDLDKDFKLSEVIERVSYLKLGDVPGDILTGLIRKLTIKNGKIFILDGRKSDVFVFDDLGNFEFALRGSGDGPGEFRKASAFAVNSFNEEIAIHDDKLSKIVYYKLNGDFIREEFIGFRFSDFEFLNDSTIAVETAKTYNDHLPDIKNNQLILVNKQWKIISKGIEYNANTERKTFFSGQALRFYGENLSYFKPFSNTQYEISKSGNLVPIVKFEMNQLSLPVEAESASDIDEFHNLYYNENYAFLISSPIQLKNWIYSVVKYAGRDSYIFYERGSKKITYGSKPLNDIQALGFYHISTLIPDSNQLVSYISSESIAKAKENLTTDTSSIPKDIAKLFSETVAEDNPVLIFYNLKSN</sequence>
<dbReference type="Proteomes" id="UP000635885">
    <property type="component" value="Unassembled WGS sequence"/>
</dbReference>
<organism evidence="1 2">
    <name type="scientific">Belliella aquatica</name>
    <dbReference type="NCBI Taxonomy" id="1323734"/>
    <lineage>
        <taxon>Bacteria</taxon>
        <taxon>Pseudomonadati</taxon>
        <taxon>Bacteroidota</taxon>
        <taxon>Cytophagia</taxon>
        <taxon>Cytophagales</taxon>
        <taxon>Cyclobacteriaceae</taxon>
        <taxon>Belliella</taxon>
    </lineage>
</organism>
<dbReference type="Pfam" id="PF17170">
    <property type="entry name" value="DUF5128"/>
    <property type="match status" value="1"/>
</dbReference>
<dbReference type="Gene3D" id="2.120.10.30">
    <property type="entry name" value="TolB, C-terminal domain"/>
    <property type="match status" value="1"/>
</dbReference>
<keyword evidence="2" id="KW-1185">Reference proteome</keyword>
<dbReference type="InterPro" id="IPR011042">
    <property type="entry name" value="6-blade_b-propeller_TolB-like"/>
</dbReference>
<accession>A0ABQ1N0C8</accession>
<protein>
    <recommendedName>
        <fullName evidence="3">6-bladed beta-propeller protein</fullName>
    </recommendedName>
</protein>
<dbReference type="RefSeq" id="WP_188444059.1">
    <property type="nucleotide sequence ID" value="NZ_BMFD01000015.1"/>
</dbReference>
<reference evidence="2" key="1">
    <citation type="journal article" date="2019" name="Int. J. Syst. Evol. Microbiol.">
        <title>The Global Catalogue of Microorganisms (GCM) 10K type strain sequencing project: providing services to taxonomists for standard genome sequencing and annotation.</title>
        <authorList>
            <consortium name="The Broad Institute Genomics Platform"/>
            <consortium name="The Broad Institute Genome Sequencing Center for Infectious Disease"/>
            <person name="Wu L."/>
            <person name="Ma J."/>
        </authorList>
    </citation>
    <scope>NUCLEOTIDE SEQUENCE [LARGE SCALE GENOMIC DNA]</scope>
    <source>
        <strain evidence="2">CGMCC 1.12479</strain>
    </source>
</reference>
<evidence type="ECO:0000313" key="1">
    <source>
        <dbReference type="EMBL" id="GGC50626.1"/>
    </source>
</evidence>
<name>A0ABQ1N0C8_9BACT</name>
<evidence type="ECO:0008006" key="3">
    <source>
        <dbReference type="Google" id="ProtNLM"/>
    </source>
</evidence>